<accession>U5BVZ3</accession>
<dbReference type="AlphaFoldDB" id="U5BVZ3"/>
<evidence type="ECO:0000313" key="2">
    <source>
        <dbReference type="Proteomes" id="UP000016843"/>
    </source>
</evidence>
<name>U5BVZ3_9BACT</name>
<keyword evidence="2" id="KW-1185">Reference proteome</keyword>
<proteinExistence type="predicted"/>
<reference evidence="1 2" key="1">
    <citation type="journal article" date="2013" name="Genome Announc.">
        <title>Draft Genome Sequence of the Psychrophilic and Alkaliphilic Rhodonellum psychrophilum Strain GCM71T.</title>
        <authorList>
            <person name="Hauptmann A.L."/>
            <person name="Glaring M.A."/>
            <person name="Hallin P.F."/>
            <person name="Prieme A."/>
            <person name="Stougaard P."/>
        </authorList>
    </citation>
    <scope>NUCLEOTIDE SEQUENCE [LARGE SCALE GENOMIC DNA]</scope>
    <source>
        <strain evidence="1 2">GCM71</strain>
    </source>
</reference>
<organism evidence="1 2">
    <name type="scientific">Rhodonellum psychrophilum GCM71 = DSM 17998</name>
    <dbReference type="NCBI Taxonomy" id="1123057"/>
    <lineage>
        <taxon>Bacteria</taxon>
        <taxon>Pseudomonadati</taxon>
        <taxon>Bacteroidota</taxon>
        <taxon>Cytophagia</taxon>
        <taxon>Cytophagales</taxon>
        <taxon>Cytophagaceae</taxon>
        <taxon>Rhodonellum</taxon>
    </lineage>
</organism>
<dbReference type="Proteomes" id="UP000016843">
    <property type="component" value="Unassembled WGS sequence"/>
</dbReference>
<comment type="caution">
    <text evidence="1">The sequence shown here is derived from an EMBL/GenBank/DDBJ whole genome shotgun (WGS) entry which is preliminary data.</text>
</comment>
<evidence type="ECO:0000313" key="1">
    <source>
        <dbReference type="EMBL" id="ERM82038.1"/>
    </source>
</evidence>
<sequence length="37" mass="4536">MLENQTIGRMWRLIELEKTKKANHLLIINHFQAREEM</sequence>
<gene>
    <name evidence="1" type="ORF">P872_08650</name>
</gene>
<dbReference type="EMBL" id="AWXR01000034">
    <property type="protein sequence ID" value="ERM82038.1"/>
    <property type="molecule type" value="Genomic_DNA"/>
</dbReference>
<protein>
    <submittedName>
        <fullName evidence="1">Uncharacterized protein</fullName>
    </submittedName>
</protein>